<feature type="compositionally biased region" description="Basic and acidic residues" evidence="1">
    <location>
        <begin position="225"/>
        <end position="244"/>
    </location>
</feature>
<feature type="region of interest" description="Disordered" evidence="1">
    <location>
        <begin position="159"/>
        <end position="212"/>
    </location>
</feature>
<evidence type="ECO:0000313" key="2">
    <source>
        <dbReference type="EMBL" id="CAE0363588.1"/>
    </source>
</evidence>
<feature type="compositionally biased region" description="Acidic residues" evidence="1">
    <location>
        <begin position="104"/>
        <end position="114"/>
    </location>
</feature>
<accession>A0A7S3JSJ5</accession>
<feature type="compositionally biased region" description="Polar residues" evidence="1">
    <location>
        <begin position="35"/>
        <end position="45"/>
    </location>
</feature>
<name>A0A7S3JSJ5_9STRA</name>
<evidence type="ECO:0000256" key="1">
    <source>
        <dbReference type="SAM" id="MobiDB-lite"/>
    </source>
</evidence>
<feature type="region of interest" description="Disordered" evidence="1">
    <location>
        <begin position="598"/>
        <end position="622"/>
    </location>
</feature>
<feature type="region of interest" description="Disordered" evidence="1">
    <location>
        <begin position="84"/>
        <end position="114"/>
    </location>
</feature>
<feature type="compositionally biased region" description="Polar residues" evidence="1">
    <location>
        <begin position="705"/>
        <end position="728"/>
    </location>
</feature>
<feature type="compositionally biased region" description="Low complexity" evidence="1">
    <location>
        <begin position="9"/>
        <end position="18"/>
    </location>
</feature>
<feature type="region of interest" description="Disordered" evidence="1">
    <location>
        <begin position="1"/>
        <end position="45"/>
    </location>
</feature>
<reference evidence="2" key="1">
    <citation type="submission" date="2021-01" db="EMBL/GenBank/DDBJ databases">
        <authorList>
            <person name="Corre E."/>
            <person name="Pelletier E."/>
            <person name="Niang G."/>
            <person name="Scheremetjew M."/>
            <person name="Finn R."/>
            <person name="Kale V."/>
            <person name="Holt S."/>
            <person name="Cochrane G."/>
            <person name="Meng A."/>
            <person name="Brown T."/>
            <person name="Cohen L."/>
        </authorList>
    </citation>
    <scope>NUCLEOTIDE SEQUENCE</scope>
    <source>
        <strain evidence="2">CCMP1510</strain>
    </source>
</reference>
<feature type="region of interest" description="Disordered" evidence="1">
    <location>
        <begin position="646"/>
        <end position="750"/>
    </location>
</feature>
<feature type="compositionally biased region" description="Polar residues" evidence="1">
    <location>
        <begin position="598"/>
        <end position="609"/>
    </location>
</feature>
<proteinExistence type="predicted"/>
<feature type="region of interest" description="Disordered" evidence="1">
    <location>
        <begin position="225"/>
        <end position="249"/>
    </location>
</feature>
<protein>
    <submittedName>
        <fullName evidence="2">Uncharacterized protein</fullName>
    </submittedName>
</protein>
<dbReference type="EMBL" id="HBIJ01006171">
    <property type="protein sequence ID" value="CAE0363588.1"/>
    <property type="molecule type" value="Transcribed_RNA"/>
</dbReference>
<feature type="compositionally biased region" description="Acidic residues" evidence="1">
    <location>
        <begin position="661"/>
        <end position="670"/>
    </location>
</feature>
<sequence length="750" mass="81473">MDDEDFGDFASFPPSAASNSQGQAKSDEWAFMQDDQPTSEHQSTFSREVNFDGAESQSSITTALSAYTSHVNEIQNEDLTALDDQLPGVSANPDDEGLPGVPENDFDAFGDEDFGDFNSAEFNQASAHIGAFESQGHILREASPPNVPTKEADNFATFEEGNETQGNEQNEFGDSFEQAPENDFSAFDEAREEPSQEELSSTINGGGIHALDQSGLSLEKRHVKEEEQTPVAHHKEQSASRLEESSQGVEHITGNDDTFIAFDNVEQSAAVEKSYVAIDSVGQLGKPGAPSKSDDHSTFIVAIDQNSKQEPDIEIQEKTAIVDNVRDDFSGFDSTVAIEDQDSSFGAAFDQMDQPNESDHKPKLDNTFDQTAEPVLGVARQSAQIAVNVLEEPADRVPSNTSLQEKNSIDKEVSFAEIEAPIHQTVNGSSIEDDVSVEEQVAHDTSIEETLTADDGGVHIDNFKQTFPEINRLDSTEQNSLVHDAIDVFDGIHKSTSALSKTKAQEDDALGAFDKIEEPGSQPGTNKETTDKIEAQALSDDSAREVVNASCTRNSAPSEEELEETIAINNAMNETQEEGDSGIHGAVDNVEQVIPETSIESIEQQTDNGSIDGFGSPPVSAVTPVTVAKEDDAFGAFDRIQPATEAVAHAQRDNDKKELGVLDDIDEPSTENEFRQFDVIEQSSPEAEEMQQLPQQRKDVGDDVFSNTDGINESPFNKSAQPPTTTGEQDNKKDSANFEDTVKEVQKEDE</sequence>
<dbReference type="AlphaFoldDB" id="A0A7S3JSJ5"/>
<gene>
    <name evidence="2" type="ORF">ALAG00032_LOCUS4329</name>
</gene>
<feature type="compositionally biased region" description="Basic and acidic residues" evidence="1">
    <location>
        <begin position="650"/>
        <end position="660"/>
    </location>
</feature>
<feature type="compositionally biased region" description="Low complexity" evidence="1">
    <location>
        <begin position="159"/>
        <end position="173"/>
    </location>
</feature>
<feature type="compositionally biased region" description="Basic and acidic residues" evidence="1">
    <location>
        <begin position="729"/>
        <end position="750"/>
    </location>
</feature>
<organism evidence="2">
    <name type="scientific">Aureoumbra lagunensis</name>
    <dbReference type="NCBI Taxonomy" id="44058"/>
    <lineage>
        <taxon>Eukaryota</taxon>
        <taxon>Sar</taxon>
        <taxon>Stramenopiles</taxon>
        <taxon>Ochrophyta</taxon>
        <taxon>Pelagophyceae</taxon>
        <taxon>Pelagomonadales</taxon>
        <taxon>Aureoumbra</taxon>
    </lineage>
</organism>